<evidence type="ECO:0000259" key="1">
    <source>
        <dbReference type="PROSITE" id="PS50835"/>
    </source>
</evidence>
<sequence>MDEAEIYGMGLERGRSHNMYVVSSPSKDHLIKQGPVNVTAIVGDDVELICLVLQRVRSKYWLKNNSFVPFGAARTQRVGSNSLKIHNVEKKDEGWYTCVVIGEGSEKSEQQAYLSVSPRFEAPTLTTTSDSYERKVDNFLCLFAL</sequence>
<evidence type="ECO:0000313" key="3">
    <source>
        <dbReference type="Proteomes" id="UP000270094"/>
    </source>
</evidence>
<dbReference type="InterPro" id="IPR036179">
    <property type="entry name" value="Ig-like_dom_sf"/>
</dbReference>
<dbReference type="Proteomes" id="UP000270094">
    <property type="component" value="Unassembled WGS sequence"/>
</dbReference>
<dbReference type="InterPro" id="IPR013783">
    <property type="entry name" value="Ig-like_fold"/>
</dbReference>
<dbReference type="InterPro" id="IPR007110">
    <property type="entry name" value="Ig-like_dom"/>
</dbReference>
<dbReference type="Gene3D" id="2.60.40.10">
    <property type="entry name" value="Immunoglobulins"/>
    <property type="match status" value="1"/>
</dbReference>
<dbReference type="InterPro" id="IPR003599">
    <property type="entry name" value="Ig_sub"/>
</dbReference>
<dbReference type="Pfam" id="PF13927">
    <property type="entry name" value="Ig_3"/>
    <property type="match status" value="1"/>
</dbReference>
<dbReference type="PROSITE" id="PS50835">
    <property type="entry name" value="IG_LIKE"/>
    <property type="match status" value="1"/>
</dbReference>
<dbReference type="OrthoDB" id="5861664at2759"/>
<dbReference type="SUPFAM" id="SSF48726">
    <property type="entry name" value="Immunoglobulin"/>
    <property type="match status" value="1"/>
</dbReference>
<protein>
    <recommendedName>
        <fullName evidence="1">Ig-like domain-containing protein</fullName>
    </recommendedName>
</protein>
<dbReference type="AlphaFoldDB" id="A0A3P7JZJ4"/>
<organism evidence="2 3">
    <name type="scientific">Strongylus vulgaris</name>
    <name type="common">Blood worm</name>
    <dbReference type="NCBI Taxonomy" id="40348"/>
    <lineage>
        <taxon>Eukaryota</taxon>
        <taxon>Metazoa</taxon>
        <taxon>Ecdysozoa</taxon>
        <taxon>Nematoda</taxon>
        <taxon>Chromadorea</taxon>
        <taxon>Rhabditida</taxon>
        <taxon>Rhabditina</taxon>
        <taxon>Rhabditomorpha</taxon>
        <taxon>Strongyloidea</taxon>
        <taxon>Strongylidae</taxon>
        <taxon>Strongylus</taxon>
    </lineage>
</organism>
<reference evidence="2 3" key="1">
    <citation type="submission" date="2018-11" db="EMBL/GenBank/DDBJ databases">
        <authorList>
            <consortium name="Pathogen Informatics"/>
        </authorList>
    </citation>
    <scope>NUCLEOTIDE SEQUENCE [LARGE SCALE GENOMIC DNA]</scope>
</reference>
<feature type="domain" description="Ig-like" evidence="1">
    <location>
        <begin position="25"/>
        <end position="115"/>
    </location>
</feature>
<proteinExistence type="predicted"/>
<name>A0A3P7JZJ4_STRVU</name>
<evidence type="ECO:0000313" key="2">
    <source>
        <dbReference type="EMBL" id="VDM85369.1"/>
    </source>
</evidence>
<dbReference type="SMART" id="SM00409">
    <property type="entry name" value="IG"/>
    <property type="match status" value="1"/>
</dbReference>
<dbReference type="EMBL" id="UYYB01139575">
    <property type="protein sequence ID" value="VDM85369.1"/>
    <property type="molecule type" value="Genomic_DNA"/>
</dbReference>
<gene>
    <name evidence="2" type="ORF">SVUK_LOCUS20367</name>
</gene>
<accession>A0A3P7JZJ4</accession>
<keyword evidence="3" id="KW-1185">Reference proteome</keyword>